<feature type="repeat" description="ANK" evidence="11">
    <location>
        <begin position="159"/>
        <end position="182"/>
    </location>
</feature>
<dbReference type="KEGG" id="pmrn:116946712"/>
<dbReference type="InterPro" id="IPR002110">
    <property type="entry name" value="Ankyrin_rpt"/>
</dbReference>
<dbReference type="InterPro" id="IPR005821">
    <property type="entry name" value="Ion_trans_dom"/>
</dbReference>
<evidence type="ECO:0000256" key="7">
    <source>
        <dbReference type="ARBA" id="ARBA00023065"/>
    </source>
</evidence>
<evidence type="ECO:0000256" key="6">
    <source>
        <dbReference type="ARBA" id="ARBA00023043"/>
    </source>
</evidence>
<feature type="repeat" description="ANK" evidence="11">
    <location>
        <begin position="38"/>
        <end position="70"/>
    </location>
</feature>
<evidence type="ECO:0000256" key="2">
    <source>
        <dbReference type="ARBA" id="ARBA00022448"/>
    </source>
</evidence>
<feature type="transmembrane region" description="Helical" evidence="12">
    <location>
        <begin position="721"/>
        <end position="738"/>
    </location>
</feature>
<evidence type="ECO:0000256" key="8">
    <source>
        <dbReference type="ARBA" id="ARBA00023136"/>
    </source>
</evidence>
<evidence type="ECO:0000259" key="13">
    <source>
        <dbReference type="Pfam" id="PF00520"/>
    </source>
</evidence>
<dbReference type="GO" id="GO:0005262">
    <property type="term" value="F:calcium channel activity"/>
    <property type="evidence" value="ECO:0007669"/>
    <property type="project" value="InterPro"/>
</dbReference>
<gene>
    <name evidence="15" type="primary">LOC116946712</name>
</gene>
<evidence type="ECO:0000256" key="4">
    <source>
        <dbReference type="ARBA" id="ARBA00022737"/>
    </source>
</evidence>
<evidence type="ECO:0000256" key="9">
    <source>
        <dbReference type="ARBA" id="ARBA00023303"/>
    </source>
</evidence>
<comment type="subcellular location">
    <subcellularLocation>
        <location evidence="1">Membrane</location>
        <topology evidence="1">Multi-pass membrane protein</topology>
    </subcellularLocation>
</comment>
<protein>
    <submittedName>
        <fullName evidence="15">Serine/threonine-protein phosphatase 6 regulatory ankyrin repeat subunit C-like</fullName>
    </submittedName>
</protein>
<keyword evidence="9" id="KW-0407">Ion channel</keyword>
<feature type="repeat" description="ANK" evidence="11">
    <location>
        <begin position="229"/>
        <end position="261"/>
    </location>
</feature>
<dbReference type="PANTHER" id="PTHR24198">
    <property type="entry name" value="ANKYRIN REPEAT AND PROTEIN KINASE DOMAIN-CONTAINING PROTEIN"/>
    <property type="match status" value="1"/>
</dbReference>
<feature type="repeat" description="ANK" evidence="11">
    <location>
        <begin position="413"/>
        <end position="445"/>
    </location>
</feature>
<feature type="transmembrane region" description="Helical" evidence="12">
    <location>
        <begin position="916"/>
        <end position="940"/>
    </location>
</feature>
<evidence type="ECO:0000256" key="11">
    <source>
        <dbReference type="PROSITE-ProRule" id="PRU00023"/>
    </source>
</evidence>
<dbReference type="Proteomes" id="UP001318040">
    <property type="component" value="Chromosome 27"/>
</dbReference>
<organism evidence="14 15">
    <name type="scientific">Petromyzon marinus</name>
    <name type="common">Sea lamprey</name>
    <dbReference type="NCBI Taxonomy" id="7757"/>
    <lineage>
        <taxon>Eukaryota</taxon>
        <taxon>Metazoa</taxon>
        <taxon>Chordata</taxon>
        <taxon>Craniata</taxon>
        <taxon>Vertebrata</taxon>
        <taxon>Cyclostomata</taxon>
        <taxon>Hyperoartia</taxon>
        <taxon>Petromyzontiformes</taxon>
        <taxon>Petromyzontidae</taxon>
        <taxon>Petromyzon</taxon>
    </lineage>
</organism>
<keyword evidence="4" id="KW-0677">Repeat</keyword>
<reference evidence="15" key="1">
    <citation type="submission" date="2025-08" db="UniProtKB">
        <authorList>
            <consortium name="RefSeq"/>
        </authorList>
    </citation>
    <scope>IDENTIFICATION</scope>
    <source>
        <tissue evidence="15">Sperm</tissue>
    </source>
</reference>
<evidence type="ECO:0000256" key="1">
    <source>
        <dbReference type="ARBA" id="ARBA00004141"/>
    </source>
</evidence>
<accession>A0AAJ7X1A4</accession>
<evidence type="ECO:0000256" key="10">
    <source>
        <dbReference type="ARBA" id="ARBA00036634"/>
    </source>
</evidence>
<dbReference type="RefSeq" id="XP_032817834.1">
    <property type="nucleotide sequence ID" value="XM_032961943.1"/>
</dbReference>
<feature type="transmembrane region" description="Helical" evidence="12">
    <location>
        <begin position="758"/>
        <end position="780"/>
    </location>
</feature>
<feature type="transmembrane region" description="Helical" evidence="12">
    <location>
        <begin position="686"/>
        <end position="709"/>
    </location>
</feature>
<dbReference type="PRINTS" id="PR01097">
    <property type="entry name" value="TRNSRECEPTRP"/>
</dbReference>
<keyword evidence="2" id="KW-0813">Transport</keyword>
<dbReference type="PROSITE" id="PS50088">
    <property type="entry name" value="ANK_REPEAT"/>
    <property type="match status" value="9"/>
</dbReference>
<keyword evidence="6 11" id="KW-0040">ANK repeat</keyword>
<dbReference type="Pfam" id="PF13637">
    <property type="entry name" value="Ank_4"/>
    <property type="match status" value="1"/>
</dbReference>
<dbReference type="PRINTS" id="PR01415">
    <property type="entry name" value="ANKYRIN"/>
</dbReference>
<comment type="catalytic activity">
    <reaction evidence="10">
        <text>Ca(2+)(in) = Ca(2+)(out)</text>
        <dbReference type="Rhea" id="RHEA:29671"/>
        <dbReference type="ChEBI" id="CHEBI:29108"/>
    </reaction>
</comment>
<dbReference type="InterPro" id="IPR036770">
    <property type="entry name" value="Ankyrin_rpt-contain_sf"/>
</dbReference>
<dbReference type="Pfam" id="PF00520">
    <property type="entry name" value="Ion_trans"/>
    <property type="match status" value="1"/>
</dbReference>
<keyword evidence="14" id="KW-1185">Reference proteome</keyword>
<feature type="repeat" description="ANK" evidence="11">
    <location>
        <begin position="378"/>
        <end position="403"/>
    </location>
</feature>
<keyword evidence="8 12" id="KW-0472">Membrane</keyword>
<feature type="transmembrane region" description="Helical" evidence="12">
    <location>
        <begin position="835"/>
        <end position="858"/>
    </location>
</feature>
<feature type="repeat" description="ANK" evidence="11">
    <location>
        <begin position="105"/>
        <end position="137"/>
    </location>
</feature>
<dbReference type="PANTHER" id="PTHR24198:SF165">
    <property type="entry name" value="ANKYRIN REPEAT-CONTAINING PROTEIN-RELATED"/>
    <property type="match status" value="1"/>
</dbReference>
<feature type="repeat" description="ANK" evidence="11">
    <location>
        <begin position="71"/>
        <end position="104"/>
    </location>
</feature>
<feature type="repeat" description="ANK" evidence="11">
    <location>
        <begin position="455"/>
        <end position="480"/>
    </location>
</feature>
<feature type="repeat" description="ANK" evidence="11">
    <location>
        <begin position="343"/>
        <end position="366"/>
    </location>
</feature>
<dbReference type="SUPFAM" id="SSF48403">
    <property type="entry name" value="Ankyrin repeat"/>
    <property type="match status" value="1"/>
</dbReference>
<dbReference type="PROSITE" id="PS50297">
    <property type="entry name" value="ANK_REP_REGION"/>
    <property type="match status" value="8"/>
</dbReference>
<evidence type="ECO:0000256" key="12">
    <source>
        <dbReference type="SAM" id="Phobius"/>
    </source>
</evidence>
<name>A0AAJ7X1A4_PETMA</name>
<dbReference type="Gene3D" id="1.25.40.20">
    <property type="entry name" value="Ankyrin repeat-containing domain"/>
    <property type="match status" value="4"/>
</dbReference>
<sequence length="1098" mass="117648">MTPPRRPREGKFHNICAAIHQALAAASTALDYGPRGIHGKAALHLAAESGRDGVAGELLRRGAFASAKSKLGHTPLHSAAAAGHAALALLLARTHGAAVDALTLRRRTPLHLAATSGQLAVCRTLLQLKADVNAVDDLIQDDDDHDDDHDDGTQCSYQGGQTALHLAADSGHPSVVALFVERHPALVAVADGRGRTCAHIAAARGSAPVLRQLLHHRRPGVTAVRTQASGSTPLQLAAAGGHVQAVRILLEAGASPAAEDSEGMAAIHLAAKHGHTGVLEVLKQRFPFNVTSTKTGFTALHVAARFGQVDFAREMLASVSAAPESTRPNPVNVAAGRDAAPESGLTPLHLAAQAGHESLVRLLLNHPSTQEDLQAGPQATTPLHLACQGGHAAVAGLLLSRAALPLLRTLDQRGHSCLHLAATAGHVETLRLLLGQGADINATDKLALPLRCRQSGCTPLHVAARAGRLPAVRALLESGAVGSAECRDGRTALEHAAGGGHRHVLALLLRHSTPTAQRLIHNRRFVYDLMVCGRQCEFRVIDEFVLLAPAPLEAAVKLTRAFGAAALREKERSVDLDLAARHCQALATDLLSLAVGSQSAGAAALLQAVDERGLSLLDVLIECHQRAVAAHPAVQHHLSDVWRGGLRWPSWCLALLLLGFLVCPPLWVAFSLPLGHRFTRIPIIKFLCHLASHLFLLSLFVLTVVWPPITPIAEGHLLPSWNEWLLLTWLLGLLLAELRQGQLVGRGSGGSRFGLAWIRLLVLGLSGLALLCHLSALAFPAGSHALLECLCARNVLLAKALAFCCVQLLDFLSFHHLFGPWAIIISDLMKDLARFGMVLGIFHVAFTLHLTALCQPVYPQGDPVGNSSTAASAWDPPTAAQTTLDVTVLLFFSLFGMGDQNSLPDVSRSPSIVSTLVNATFGVYLIVTLIVLINLLIAMMSDTYQRIQAQSDTQWKFGRAVLVREATRRTTPPAPLNVVTQLLWLLQRCACRKGTVDLPSESLADAGEEVDRLSNSHSIVIPVHSTSSWLHCFARRWPKVSPAESQRVGERLRPCRIEDVLDWRAVAQRYRAMKGTLEESQHHRNFEESLLPTAAPQL</sequence>
<evidence type="ECO:0000313" key="14">
    <source>
        <dbReference type="Proteomes" id="UP001318040"/>
    </source>
</evidence>
<feature type="transmembrane region" description="Helical" evidence="12">
    <location>
        <begin position="800"/>
        <end position="823"/>
    </location>
</feature>
<keyword evidence="3 12" id="KW-0812">Transmembrane</keyword>
<keyword evidence="7" id="KW-0406">Ion transport</keyword>
<dbReference type="InterPro" id="IPR002153">
    <property type="entry name" value="TRPC_channel"/>
</dbReference>
<feature type="transmembrane region" description="Helical" evidence="12">
    <location>
        <begin position="648"/>
        <end position="674"/>
    </location>
</feature>
<proteinExistence type="predicted"/>
<feature type="domain" description="Ion transport" evidence="13">
    <location>
        <begin position="802"/>
        <end position="951"/>
    </location>
</feature>
<keyword evidence="5 12" id="KW-1133">Transmembrane helix</keyword>
<dbReference type="AlphaFoldDB" id="A0AAJ7X1A4"/>
<evidence type="ECO:0000256" key="5">
    <source>
        <dbReference type="ARBA" id="ARBA00022989"/>
    </source>
</evidence>
<evidence type="ECO:0000313" key="15">
    <source>
        <dbReference type="RefSeq" id="XP_032817834.1"/>
    </source>
</evidence>
<dbReference type="Pfam" id="PF12796">
    <property type="entry name" value="Ank_2"/>
    <property type="match status" value="4"/>
</dbReference>
<dbReference type="SMART" id="SM00248">
    <property type="entry name" value="ANK"/>
    <property type="match status" value="13"/>
</dbReference>
<evidence type="ECO:0000256" key="3">
    <source>
        <dbReference type="ARBA" id="ARBA00022692"/>
    </source>
</evidence>
<dbReference type="GO" id="GO:0016020">
    <property type="term" value="C:membrane"/>
    <property type="evidence" value="ECO:0007669"/>
    <property type="project" value="UniProtKB-SubCell"/>
</dbReference>